<feature type="domain" description="Peptidoglycan hydrolase PcsB coiled-coil" evidence="4">
    <location>
        <begin position="110"/>
        <end position="184"/>
    </location>
</feature>
<dbReference type="InterPro" id="IPR050570">
    <property type="entry name" value="Cell_wall_metabolism_enzyme"/>
</dbReference>
<evidence type="ECO:0000313" key="5">
    <source>
        <dbReference type="EMBL" id="MDZ5471992.1"/>
    </source>
</evidence>
<dbReference type="Pfam" id="PF01551">
    <property type="entry name" value="Peptidase_M23"/>
    <property type="match status" value="1"/>
</dbReference>
<dbReference type="Proteomes" id="UP001290455">
    <property type="component" value="Unassembled WGS sequence"/>
</dbReference>
<dbReference type="InterPro" id="IPR011055">
    <property type="entry name" value="Dup_hybrid_motif"/>
</dbReference>
<feature type="region of interest" description="Disordered" evidence="2">
    <location>
        <begin position="43"/>
        <end position="69"/>
    </location>
</feature>
<feature type="domain" description="M23ase beta-sheet core" evidence="3">
    <location>
        <begin position="313"/>
        <end position="410"/>
    </location>
</feature>
<dbReference type="CDD" id="cd12797">
    <property type="entry name" value="M23_peptidase"/>
    <property type="match status" value="1"/>
</dbReference>
<name>A0ABU5IXW7_9BACI</name>
<reference evidence="5 6" key="1">
    <citation type="submission" date="2023-11" db="EMBL/GenBank/DDBJ databases">
        <title>Bacillus jintuensis, isolated from a mudflat on the Beibu Gulf coast.</title>
        <authorList>
            <person name="Li M."/>
        </authorList>
    </citation>
    <scope>NUCLEOTIDE SEQUENCE [LARGE SCALE GENOMIC DNA]</scope>
    <source>
        <strain evidence="5 6">31A1R</strain>
    </source>
</reference>
<keyword evidence="1" id="KW-0732">Signal</keyword>
<evidence type="ECO:0000259" key="4">
    <source>
        <dbReference type="Pfam" id="PF24568"/>
    </source>
</evidence>
<dbReference type="Gene3D" id="6.10.250.3150">
    <property type="match status" value="1"/>
</dbReference>
<dbReference type="InterPro" id="IPR057309">
    <property type="entry name" value="PcsB_CC"/>
</dbReference>
<dbReference type="RefSeq" id="WP_322446280.1">
    <property type="nucleotide sequence ID" value="NZ_JAXOFX010000004.1"/>
</dbReference>
<dbReference type="PANTHER" id="PTHR21666:SF270">
    <property type="entry name" value="MUREIN HYDROLASE ACTIVATOR ENVC"/>
    <property type="match status" value="1"/>
</dbReference>
<sequence length="422" mass="47194">MKKKIIILSVVAAIGFGGTVTDFPLEKAYANNLNSLKEKKNEIEQKRSNVNSKISETNKDLSQNKEEQAEVNNEIRRLDLAIGDTETKIMDKQEEIKETKDEIEKLQDEIKVLKERIDRRNELLKNRARSFQENGSMVSYIDVLMGAKSFGDFIDRLGAVATIVEADQDILREHKLDKEMLEEKQTEVEAELAKLEGMLVELETMKKSLKSQKSEKDKLMAKLKRKEEQMHADKMELEEESKLLAAQQQAMQKAIQLEQNRIAEQRRLEEQRRKQNNGGGGGSVSAPPVSDGTFTKPAAGYVSSGYGHRWGSLHAGVDIAAKGTVPIVAAADGVVIQSYYSTSYGNVVFLSHSIDGQIYTTVYAHMRSRSVGQGEVVSKGQQLGYMGNTGQSFGQHLHFELHKGPWNSRKSNSIDPRGIVPL</sequence>
<proteinExistence type="predicted"/>
<accession>A0ABU5IXW7</accession>
<dbReference type="SUPFAM" id="SSF51261">
    <property type="entry name" value="Duplicated hybrid motif"/>
    <property type="match status" value="1"/>
</dbReference>
<gene>
    <name evidence="5" type="ORF">SM124_09550</name>
</gene>
<dbReference type="InterPro" id="IPR016047">
    <property type="entry name" value="M23ase_b-sheet_dom"/>
</dbReference>
<organism evidence="5 6">
    <name type="scientific">Robertmurraya mangrovi</name>
    <dbReference type="NCBI Taxonomy" id="3098077"/>
    <lineage>
        <taxon>Bacteria</taxon>
        <taxon>Bacillati</taxon>
        <taxon>Bacillota</taxon>
        <taxon>Bacilli</taxon>
        <taxon>Bacillales</taxon>
        <taxon>Bacillaceae</taxon>
        <taxon>Robertmurraya</taxon>
    </lineage>
</organism>
<evidence type="ECO:0000256" key="1">
    <source>
        <dbReference type="ARBA" id="ARBA00022729"/>
    </source>
</evidence>
<feature type="region of interest" description="Disordered" evidence="2">
    <location>
        <begin position="268"/>
        <end position="290"/>
    </location>
</feature>
<dbReference type="PANTHER" id="PTHR21666">
    <property type="entry name" value="PEPTIDASE-RELATED"/>
    <property type="match status" value="1"/>
</dbReference>
<dbReference type="Gene3D" id="2.70.70.10">
    <property type="entry name" value="Glucose Permease (Domain IIA)"/>
    <property type="match status" value="1"/>
</dbReference>
<evidence type="ECO:0000259" key="3">
    <source>
        <dbReference type="Pfam" id="PF01551"/>
    </source>
</evidence>
<feature type="compositionally biased region" description="Basic and acidic residues" evidence="2">
    <location>
        <begin position="56"/>
        <end position="69"/>
    </location>
</feature>
<evidence type="ECO:0000256" key="2">
    <source>
        <dbReference type="SAM" id="MobiDB-lite"/>
    </source>
</evidence>
<comment type="caution">
    <text evidence="5">The sequence shown here is derived from an EMBL/GenBank/DDBJ whole genome shotgun (WGS) entry which is preliminary data.</text>
</comment>
<protein>
    <submittedName>
        <fullName evidence="5">Peptidoglycan DD-metalloendopeptidase family protein</fullName>
    </submittedName>
</protein>
<dbReference type="EMBL" id="JAXOFX010000004">
    <property type="protein sequence ID" value="MDZ5471992.1"/>
    <property type="molecule type" value="Genomic_DNA"/>
</dbReference>
<dbReference type="Pfam" id="PF24568">
    <property type="entry name" value="CC_PcsB"/>
    <property type="match status" value="1"/>
</dbReference>
<evidence type="ECO:0000313" key="6">
    <source>
        <dbReference type="Proteomes" id="UP001290455"/>
    </source>
</evidence>
<keyword evidence="6" id="KW-1185">Reference proteome</keyword>